<dbReference type="PANTHER" id="PTHR43777">
    <property type="entry name" value="MOLYBDENUM COFACTOR CYTIDYLYLTRANSFERASE"/>
    <property type="match status" value="1"/>
</dbReference>
<dbReference type="Proteomes" id="UP001521209">
    <property type="component" value="Unassembled WGS sequence"/>
</dbReference>
<keyword evidence="1" id="KW-0460">Magnesium</keyword>
<gene>
    <name evidence="3" type="ORF">L2A60_07585</name>
</gene>
<dbReference type="Gene3D" id="3.40.980.10">
    <property type="entry name" value="MoaB/Mog-like domain"/>
    <property type="match status" value="1"/>
</dbReference>
<accession>A0ABS9DXW9</accession>
<dbReference type="CDD" id="cd03522">
    <property type="entry name" value="MoeA_like"/>
    <property type="match status" value="1"/>
</dbReference>
<dbReference type="InterPro" id="IPR029044">
    <property type="entry name" value="Nucleotide-diphossugar_trans"/>
</dbReference>
<dbReference type="EMBL" id="JAKGBZ010000011">
    <property type="protein sequence ID" value="MCF3946541.1"/>
    <property type="molecule type" value="Genomic_DNA"/>
</dbReference>
<dbReference type="InterPro" id="IPR036425">
    <property type="entry name" value="MoaB/Mog-like_dom_sf"/>
</dbReference>
<protein>
    <submittedName>
        <fullName evidence="3">Molybdopterin-binding/glycosyltransferase family 2 protein</fullName>
    </submittedName>
</protein>
<proteinExistence type="predicted"/>
<organism evidence="3 4">
    <name type="scientific">Acidiphilium iwatense</name>
    <dbReference type="NCBI Taxonomy" id="768198"/>
    <lineage>
        <taxon>Bacteria</taxon>
        <taxon>Pseudomonadati</taxon>
        <taxon>Pseudomonadota</taxon>
        <taxon>Alphaproteobacteria</taxon>
        <taxon>Acetobacterales</taxon>
        <taxon>Acidocellaceae</taxon>
        <taxon>Acidiphilium</taxon>
    </lineage>
</organism>
<sequence length="539" mass="55882">MIFGPARLGDDLAGAILAHSLKTTDRLIPKGAMLDAASIAALRAAGHSDITVARLEPGDVPEAEAARRLGAYLSGPGLRVAAPVHGRVNVFARSSGLLHLDPAGITALNTLDEAITLGTLADSMPVAPGDMLATLKIIPFAVPGAVMDRAEALLAGETLLAVAPFRSMVVGLVLSRLPHLKDAAIRNTIEATRRRVTARGGTMLDPIETSHETAPIAGAIARLRASGAELLLIAGASAVTDRADVAPAAIVASGGTIERFGMPVDPGNLLCFGRIGGVPAIVLPGCARSPKQNGIDFVLDRIFAGEAIDNATIASMGIGGLLKDFTPRPAPRIPRTAPKAAPFIAAIVLAAGRSSRAAPANKLLTALPDGRALVAAAADHVLASRADPVIVVTGHQADLIRAALAGRKMRFVHALRFAEGMAESLKAGIAALPEQVAAALICLGDMPLVDAATLDRLIAAYDPDEGRAIVIPTHRGRRGNPVLWDRRFFAEIVALGGDAGARQILARHMDEIVEVEMDDDAVLRDFDTKDALTSLKGIP</sequence>
<dbReference type="Pfam" id="PF12804">
    <property type="entry name" value="NTP_transf_3"/>
    <property type="match status" value="1"/>
</dbReference>
<dbReference type="SUPFAM" id="SSF53448">
    <property type="entry name" value="Nucleotide-diphospho-sugar transferases"/>
    <property type="match status" value="1"/>
</dbReference>
<evidence type="ECO:0000256" key="1">
    <source>
        <dbReference type="ARBA" id="ARBA00022842"/>
    </source>
</evidence>
<dbReference type="Gene3D" id="3.90.550.10">
    <property type="entry name" value="Spore Coat Polysaccharide Biosynthesis Protein SpsA, Chain A"/>
    <property type="match status" value="1"/>
</dbReference>
<dbReference type="SUPFAM" id="SSF53218">
    <property type="entry name" value="Molybdenum cofactor biosynthesis proteins"/>
    <property type="match status" value="1"/>
</dbReference>
<dbReference type="CDD" id="cd04182">
    <property type="entry name" value="GT_2_like_f"/>
    <property type="match status" value="1"/>
</dbReference>
<dbReference type="PIRSF" id="PIRSF036626">
    <property type="entry name" value="MPTBd_MobAlike"/>
    <property type="match status" value="1"/>
</dbReference>
<feature type="domain" description="MobA-like NTP transferase" evidence="2">
    <location>
        <begin position="346"/>
        <end position="510"/>
    </location>
</feature>
<keyword evidence="4" id="KW-1185">Reference proteome</keyword>
<evidence type="ECO:0000313" key="4">
    <source>
        <dbReference type="Proteomes" id="UP001521209"/>
    </source>
</evidence>
<dbReference type="RefSeq" id="WP_235703777.1">
    <property type="nucleotide sequence ID" value="NZ_JAKGBZ010000011.1"/>
</dbReference>
<reference evidence="3 4" key="1">
    <citation type="submission" date="2022-01" db="EMBL/GenBank/DDBJ databases">
        <authorList>
            <person name="Won M."/>
            <person name="Kim S.-J."/>
            <person name="Kwon S.-W."/>
        </authorList>
    </citation>
    <scope>NUCLEOTIDE SEQUENCE [LARGE SCALE GENOMIC DNA]</scope>
    <source>
        <strain evidence="3 4">KCTC 23505</strain>
    </source>
</reference>
<evidence type="ECO:0000313" key="3">
    <source>
        <dbReference type="EMBL" id="MCF3946541.1"/>
    </source>
</evidence>
<dbReference type="InterPro" id="IPR012184">
    <property type="entry name" value="Bifunc_Mopterin-bd"/>
</dbReference>
<dbReference type="InterPro" id="IPR025877">
    <property type="entry name" value="MobA-like_NTP_Trfase"/>
</dbReference>
<dbReference type="PANTHER" id="PTHR43777:SF1">
    <property type="entry name" value="MOLYBDENUM COFACTOR CYTIDYLYLTRANSFERASE"/>
    <property type="match status" value="1"/>
</dbReference>
<comment type="caution">
    <text evidence="3">The sequence shown here is derived from an EMBL/GenBank/DDBJ whole genome shotgun (WGS) entry which is preliminary data.</text>
</comment>
<evidence type="ECO:0000259" key="2">
    <source>
        <dbReference type="Pfam" id="PF12804"/>
    </source>
</evidence>
<name>A0ABS9DXW9_9PROT</name>